<keyword evidence="3" id="KW-1185">Reference proteome</keyword>
<gene>
    <name evidence="2" type="ORF">BU16DRAFT_101210</name>
</gene>
<proteinExistence type="predicted"/>
<dbReference type="EMBL" id="MU004194">
    <property type="protein sequence ID" value="KAF2492019.1"/>
    <property type="molecule type" value="Genomic_DNA"/>
</dbReference>
<evidence type="ECO:0000313" key="2">
    <source>
        <dbReference type="EMBL" id="KAF2492019.1"/>
    </source>
</evidence>
<dbReference type="Proteomes" id="UP000799750">
    <property type="component" value="Unassembled WGS sequence"/>
</dbReference>
<sequence>MPPGCCLFICLLRGLCVAGCTDLAPARATVHGIKCNDRRLWHQHGAHGNQPRIPLPSSALRGGHKARCRGRRTHMGRLRLSWRSSDLGAIWHTPPPSGASLSGRAMTCCQGCSAWLQADASILSAPSRAPCTALRLRDISANPAQPHDTGSLRERMPVALALPPGVPHHALVISESASSQLPNVFLHSAATTPPHQL</sequence>
<name>A0A6A6QIV6_9PEZI</name>
<feature type="signal peptide" evidence="1">
    <location>
        <begin position="1"/>
        <end position="18"/>
    </location>
</feature>
<organism evidence="2 3">
    <name type="scientific">Lophium mytilinum</name>
    <dbReference type="NCBI Taxonomy" id="390894"/>
    <lineage>
        <taxon>Eukaryota</taxon>
        <taxon>Fungi</taxon>
        <taxon>Dikarya</taxon>
        <taxon>Ascomycota</taxon>
        <taxon>Pezizomycotina</taxon>
        <taxon>Dothideomycetes</taxon>
        <taxon>Pleosporomycetidae</taxon>
        <taxon>Mytilinidiales</taxon>
        <taxon>Mytilinidiaceae</taxon>
        <taxon>Lophium</taxon>
    </lineage>
</organism>
<protein>
    <recommendedName>
        <fullName evidence="4">Secreted protein</fullName>
    </recommendedName>
</protein>
<reference evidence="2" key="1">
    <citation type="journal article" date="2020" name="Stud. Mycol.">
        <title>101 Dothideomycetes genomes: a test case for predicting lifestyles and emergence of pathogens.</title>
        <authorList>
            <person name="Haridas S."/>
            <person name="Albert R."/>
            <person name="Binder M."/>
            <person name="Bloem J."/>
            <person name="Labutti K."/>
            <person name="Salamov A."/>
            <person name="Andreopoulos B."/>
            <person name="Baker S."/>
            <person name="Barry K."/>
            <person name="Bills G."/>
            <person name="Bluhm B."/>
            <person name="Cannon C."/>
            <person name="Castanera R."/>
            <person name="Culley D."/>
            <person name="Daum C."/>
            <person name="Ezra D."/>
            <person name="Gonzalez J."/>
            <person name="Henrissat B."/>
            <person name="Kuo A."/>
            <person name="Liang C."/>
            <person name="Lipzen A."/>
            <person name="Lutzoni F."/>
            <person name="Magnuson J."/>
            <person name="Mondo S."/>
            <person name="Nolan M."/>
            <person name="Ohm R."/>
            <person name="Pangilinan J."/>
            <person name="Park H.-J."/>
            <person name="Ramirez L."/>
            <person name="Alfaro M."/>
            <person name="Sun H."/>
            <person name="Tritt A."/>
            <person name="Yoshinaga Y."/>
            <person name="Zwiers L.-H."/>
            <person name="Turgeon B."/>
            <person name="Goodwin S."/>
            <person name="Spatafora J."/>
            <person name="Crous P."/>
            <person name="Grigoriev I."/>
        </authorList>
    </citation>
    <scope>NUCLEOTIDE SEQUENCE</scope>
    <source>
        <strain evidence="2">CBS 269.34</strain>
    </source>
</reference>
<evidence type="ECO:0008006" key="4">
    <source>
        <dbReference type="Google" id="ProtNLM"/>
    </source>
</evidence>
<feature type="chain" id="PRO_5025523597" description="Secreted protein" evidence="1">
    <location>
        <begin position="19"/>
        <end position="197"/>
    </location>
</feature>
<evidence type="ECO:0000313" key="3">
    <source>
        <dbReference type="Proteomes" id="UP000799750"/>
    </source>
</evidence>
<keyword evidence="1" id="KW-0732">Signal</keyword>
<accession>A0A6A6QIV6</accession>
<dbReference type="AlphaFoldDB" id="A0A6A6QIV6"/>
<evidence type="ECO:0000256" key="1">
    <source>
        <dbReference type="SAM" id="SignalP"/>
    </source>
</evidence>